<dbReference type="PROSITE" id="PS52016">
    <property type="entry name" value="TONB_DEPENDENT_REC_3"/>
    <property type="match status" value="1"/>
</dbReference>
<dbReference type="Pfam" id="PF00593">
    <property type="entry name" value="TonB_dep_Rec_b-barrel"/>
    <property type="match status" value="1"/>
</dbReference>
<evidence type="ECO:0000313" key="12">
    <source>
        <dbReference type="EMBL" id="GGH76595.1"/>
    </source>
</evidence>
<keyword evidence="7 8" id="KW-0998">Cell outer membrane</keyword>
<organism evidence="12 13">
    <name type="scientific">Filimonas zeae</name>
    <dbReference type="NCBI Taxonomy" id="1737353"/>
    <lineage>
        <taxon>Bacteria</taxon>
        <taxon>Pseudomonadati</taxon>
        <taxon>Bacteroidota</taxon>
        <taxon>Chitinophagia</taxon>
        <taxon>Chitinophagales</taxon>
        <taxon>Chitinophagaceae</taxon>
        <taxon>Filimonas</taxon>
    </lineage>
</organism>
<dbReference type="EMBL" id="BMIB01000004">
    <property type="protein sequence ID" value="GGH76595.1"/>
    <property type="molecule type" value="Genomic_DNA"/>
</dbReference>
<evidence type="ECO:0000256" key="2">
    <source>
        <dbReference type="ARBA" id="ARBA00022448"/>
    </source>
</evidence>
<evidence type="ECO:0000259" key="10">
    <source>
        <dbReference type="Pfam" id="PF00593"/>
    </source>
</evidence>
<dbReference type="Proteomes" id="UP000627292">
    <property type="component" value="Unassembled WGS sequence"/>
</dbReference>
<name>A0A917J3Y0_9BACT</name>
<evidence type="ECO:0000313" key="13">
    <source>
        <dbReference type="Proteomes" id="UP000627292"/>
    </source>
</evidence>
<comment type="subcellular location">
    <subcellularLocation>
        <location evidence="1 8">Cell outer membrane</location>
        <topology evidence="1 8">Multi-pass membrane protein</topology>
    </subcellularLocation>
</comment>
<dbReference type="Pfam" id="PF07715">
    <property type="entry name" value="Plug"/>
    <property type="match status" value="1"/>
</dbReference>
<comment type="similarity">
    <text evidence="8 9">Belongs to the TonB-dependent receptor family.</text>
</comment>
<reference evidence="12" key="2">
    <citation type="submission" date="2020-09" db="EMBL/GenBank/DDBJ databases">
        <authorList>
            <person name="Sun Q."/>
            <person name="Zhou Y."/>
        </authorList>
    </citation>
    <scope>NUCLEOTIDE SEQUENCE</scope>
    <source>
        <strain evidence="12">CGMCC 1.15290</strain>
    </source>
</reference>
<accession>A0A917J3Y0</accession>
<dbReference type="InterPro" id="IPR037066">
    <property type="entry name" value="Plug_dom_sf"/>
</dbReference>
<dbReference type="InterPro" id="IPR023996">
    <property type="entry name" value="TonB-dep_OMP_SusC/RagA"/>
</dbReference>
<dbReference type="Gene3D" id="2.40.170.20">
    <property type="entry name" value="TonB-dependent receptor, beta-barrel domain"/>
    <property type="match status" value="1"/>
</dbReference>
<dbReference type="InterPro" id="IPR039426">
    <property type="entry name" value="TonB-dep_rcpt-like"/>
</dbReference>
<proteinExistence type="inferred from homology"/>
<dbReference type="InterPro" id="IPR012910">
    <property type="entry name" value="Plug_dom"/>
</dbReference>
<evidence type="ECO:0000256" key="1">
    <source>
        <dbReference type="ARBA" id="ARBA00004571"/>
    </source>
</evidence>
<evidence type="ECO:0000256" key="4">
    <source>
        <dbReference type="ARBA" id="ARBA00022692"/>
    </source>
</evidence>
<evidence type="ECO:0000256" key="6">
    <source>
        <dbReference type="ARBA" id="ARBA00023136"/>
    </source>
</evidence>
<dbReference type="InterPro" id="IPR023997">
    <property type="entry name" value="TonB-dep_OMP_SusC/RagA_CS"/>
</dbReference>
<dbReference type="Gene3D" id="2.170.130.10">
    <property type="entry name" value="TonB-dependent receptor, plug domain"/>
    <property type="match status" value="1"/>
</dbReference>
<keyword evidence="6 8" id="KW-0472">Membrane</keyword>
<gene>
    <name evidence="12" type="ORF">GCM10011379_41670</name>
</gene>
<dbReference type="Pfam" id="PF13715">
    <property type="entry name" value="CarbopepD_reg_2"/>
    <property type="match status" value="1"/>
</dbReference>
<keyword evidence="3 8" id="KW-1134">Transmembrane beta strand</keyword>
<dbReference type="Gene3D" id="2.60.40.1120">
    <property type="entry name" value="Carboxypeptidase-like, regulatory domain"/>
    <property type="match status" value="1"/>
</dbReference>
<dbReference type="InterPro" id="IPR008969">
    <property type="entry name" value="CarboxyPept-like_regulatory"/>
</dbReference>
<dbReference type="SUPFAM" id="SSF49464">
    <property type="entry name" value="Carboxypeptidase regulatory domain-like"/>
    <property type="match status" value="1"/>
</dbReference>
<keyword evidence="13" id="KW-1185">Reference proteome</keyword>
<dbReference type="AlphaFoldDB" id="A0A917J3Y0"/>
<dbReference type="InterPro" id="IPR000531">
    <property type="entry name" value="Beta-barrel_TonB"/>
</dbReference>
<dbReference type="NCBIfam" id="TIGR04056">
    <property type="entry name" value="OMP_RagA_SusC"/>
    <property type="match status" value="1"/>
</dbReference>
<keyword evidence="5 9" id="KW-0798">TonB box</keyword>
<evidence type="ECO:0000256" key="5">
    <source>
        <dbReference type="ARBA" id="ARBA00023077"/>
    </source>
</evidence>
<protein>
    <submittedName>
        <fullName evidence="12">SusC/RagA family TonB-linked outer membrane protein</fullName>
    </submittedName>
</protein>
<dbReference type="NCBIfam" id="TIGR04057">
    <property type="entry name" value="SusC_RagA_signa"/>
    <property type="match status" value="1"/>
</dbReference>
<feature type="domain" description="TonB-dependent receptor-like beta-barrel" evidence="10">
    <location>
        <begin position="457"/>
        <end position="970"/>
    </location>
</feature>
<dbReference type="GO" id="GO:0009279">
    <property type="term" value="C:cell outer membrane"/>
    <property type="evidence" value="ECO:0007669"/>
    <property type="project" value="UniProtKB-SubCell"/>
</dbReference>
<evidence type="ECO:0000256" key="3">
    <source>
        <dbReference type="ARBA" id="ARBA00022452"/>
    </source>
</evidence>
<evidence type="ECO:0000259" key="11">
    <source>
        <dbReference type="Pfam" id="PF07715"/>
    </source>
</evidence>
<reference evidence="12" key="1">
    <citation type="journal article" date="2014" name="Int. J. Syst. Evol. Microbiol.">
        <title>Complete genome sequence of Corynebacterium casei LMG S-19264T (=DSM 44701T), isolated from a smear-ripened cheese.</title>
        <authorList>
            <consortium name="US DOE Joint Genome Institute (JGI-PGF)"/>
            <person name="Walter F."/>
            <person name="Albersmeier A."/>
            <person name="Kalinowski J."/>
            <person name="Ruckert C."/>
        </authorList>
    </citation>
    <scope>NUCLEOTIDE SEQUENCE</scope>
    <source>
        <strain evidence="12">CGMCC 1.15290</strain>
    </source>
</reference>
<evidence type="ECO:0000256" key="9">
    <source>
        <dbReference type="RuleBase" id="RU003357"/>
    </source>
</evidence>
<keyword evidence="4 8" id="KW-0812">Transmembrane</keyword>
<evidence type="ECO:0000256" key="8">
    <source>
        <dbReference type="PROSITE-ProRule" id="PRU01360"/>
    </source>
</evidence>
<dbReference type="InterPro" id="IPR036942">
    <property type="entry name" value="Beta-barrel_TonB_sf"/>
</dbReference>
<feature type="domain" description="TonB-dependent receptor plug" evidence="11">
    <location>
        <begin position="150"/>
        <end position="265"/>
    </location>
</feature>
<keyword evidence="2 8" id="KW-0813">Transport</keyword>
<comment type="caution">
    <text evidence="12">The sequence shown here is derived from an EMBL/GenBank/DDBJ whole genome shotgun (WGS) entry which is preliminary data.</text>
</comment>
<sequence>MQTFTHYTNQIQTSNPMKELPGNSMAQQARYGLKRCLTRVKQILPALFILASLSAPAQQKPVSGSVTNAENKPMEGVSVLLKGKTKGTQTRADGTFTISAAEGDTLVFEYIGFATQSIAVNGSAIRVHLSPDKQNTLNDVVVIGYGSRSKKDLTGSVASVTSKDFQQGAVTTPDQLVTGKVAGVVITPNGGAPGAGGTIRVRGGTSLSASNNPLIVIDGVPMTNDAVSGVANPLSLINPNDIESFNILKDASATAIYGNRASNGVILITTKSGSSGKLKLNFNSVLSQSVKRNEIDVVKADEYRAIVNEKGTASEKAMLGKANTNWQDEIYQKAFGGDYNLSATGGIKKLPYRLSAGYTYQDGILKTSNMKRTSVSLNLTPSFFNNTLKVNINLKGVYQKTRFADEGAIGAAIGFDPTQPVHISNQYGNYYEWVNAAGIPIELATKNPVARLMLNSSLSDVYRSIGSIKLDYKLPFFPAITATLNGGYDISKTEGNTFIPAYAALSYQRGGSRTNYTQRRNDKLLDFYLTYAKDLRAIESRLDATVGYSYQTFFRGAPSYPVQDAKGNTLQTQIADSTDNTLLSVFARFNYTFKNKYLLTASIRRDGTSRFSPNNRWGNFPSAALAWKMKEEDFMKGITWLSDLKLRAGFGITGNQEIGSYYPYLPIYVPGADNVQYPFGNGAIITYRPNPYDANIKWETTTAWNAGVDYGFLSNRISGTLDFYYKKTKDLLAAVPPAAGANLGNSVLTNVGNIESKGVELAINASIIDKGPFTWKANFNIAYNDIKILKLSNNDSASVGIRTGGIGGGTGNMIQINTVGYAPQAFYVYKQVYDANGKPVEGVFNKDDKGDMFYRYKSANPKLTMGFTSQFAYKKWDMSFVMRSNIGNYVYNNVKSGGGAYNSISTGAGYIGNVNSDYLNTRFQNSQFFSDYYIENASFLRMDNLSFGYNFGSILRQKATLRLSAVVQNVFVITKYSGLDPEIYSGIDNNAYPRPRIYSVGINLTY</sequence>
<evidence type="ECO:0000256" key="7">
    <source>
        <dbReference type="ARBA" id="ARBA00023237"/>
    </source>
</evidence>
<dbReference type="SUPFAM" id="SSF56935">
    <property type="entry name" value="Porins"/>
    <property type="match status" value="1"/>
</dbReference>